<organism evidence="1">
    <name type="scientific">Lepeophtheirus salmonis</name>
    <name type="common">Salmon louse</name>
    <name type="synonym">Caligus salmonis</name>
    <dbReference type="NCBI Taxonomy" id="72036"/>
    <lineage>
        <taxon>Eukaryota</taxon>
        <taxon>Metazoa</taxon>
        <taxon>Ecdysozoa</taxon>
        <taxon>Arthropoda</taxon>
        <taxon>Crustacea</taxon>
        <taxon>Multicrustacea</taxon>
        <taxon>Hexanauplia</taxon>
        <taxon>Copepoda</taxon>
        <taxon>Siphonostomatoida</taxon>
        <taxon>Caligidae</taxon>
        <taxon>Lepeophtheirus</taxon>
    </lineage>
</organism>
<accession>A0A0K2U7K4</accession>
<protein>
    <submittedName>
        <fullName evidence="1">Uncharacterized protein</fullName>
    </submittedName>
</protein>
<name>A0A0K2U7K4_LEPSM</name>
<proteinExistence type="predicted"/>
<dbReference type="AlphaFoldDB" id="A0A0K2U7K4"/>
<sequence>MDVLSLLIFNPDLPSYFDMIPSFRSFNPAARRSGAEGHTWQQHFFLNYRFPF</sequence>
<dbReference type="EMBL" id="HACA01016893">
    <property type="protein sequence ID" value="CDW34254.1"/>
    <property type="molecule type" value="Transcribed_RNA"/>
</dbReference>
<evidence type="ECO:0000313" key="1">
    <source>
        <dbReference type="EMBL" id="CDW34254.1"/>
    </source>
</evidence>
<reference evidence="1" key="1">
    <citation type="submission" date="2014-05" db="EMBL/GenBank/DDBJ databases">
        <authorList>
            <person name="Chronopoulou M."/>
        </authorList>
    </citation>
    <scope>NUCLEOTIDE SEQUENCE</scope>
    <source>
        <tissue evidence="1">Whole organism</tissue>
    </source>
</reference>